<comment type="caution">
    <text evidence="6">The sequence shown here is derived from an EMBL/GenBank/DDBJ whole genome shotgun (WGS) entry which is preliminary data.</text>
</comment>
<reference evidence="6" key="2">
    <citation type="submission" date="2023-01" db="EMBL/GenBank/DDBJ databases">
        <authorList>
            <person name="Sun Q."/>
            <person name="Evtushenko L."/>
        </authorList>
    </citation>
    <scope>NUCLEOTIDE SEQUENCE</scope>
    <source>
        <strain evidence="6">VKM B-1513</strain>
    </source>
</reference>
<evidence type="ECO:0000259" key="4">
    <source>
        <dbReference type="Pfam" id="PF00669"/>
    </source>
</evidence>
<dbReference type="EMBL" id="BSFE01000002">
    <property type="protein sequence ID" value="GLK51289.1"/>
    <property type="molecule type" value="Genomic_DNA"/>
</dbReference>
<keyword evidence="6" id="KW-0966">Cell projection</keyword>
<comment type="subcellular location">
    <subcellularLocation>
        <location evidence="3">Secreted</location>
    </subcellularLocation>
    <subcellularLocation>
        <location evidence="3">Bacterial flagellum</location>
    </subcellularLocation>
</comment>
<keyword evidence="6" id="KW-0969">Cilium</keyword>
<dbReference type="Pfam" id="PF00700">
    <property type="entry name" value="Flagellin_C"/>
    <property type="match status" value="1"/>
</dbReference>
<comment type="function">
    <text evidence="3">Flagellin is the subunit protein which polymerizes to form the filaments of bacterial flagella.</text>
</comment>
<keyword evidence="6" id="KW-0282">Flagellum</keyword>
<proteinExistence type="inferred from homology"/>
<dbReference type="GO" id="GO:0005198">
    <property type="term" value="F:structural molecule activity"/>
    <property type="evidence" value="ECO:0007669"/>
    <property type="project" value="InterPro"/>
</dbReference>
<protein>
    <recommendedName>
        <fullName evidence="3">Flagellin</fullName>
    </recommendedName>
</protein>
<evidence type="ECO:0000313" key="6">
    <source>
        <dbReference type="EMBL" id="GLK51289.1"/>
    </source>
</evidence>
<dbReference type="InterPro" id="IPR001492">
    <property type="entry name" value="Flagellin"/>
</dbReference>
<keyword evidence="3" id="KW-0964">Secreted</keyword>
<feature type="domain" description="Flagellin C-terminal" evidence="5">
    <location>
        <begin position="221"/>
        <end position="303"/>
    </location>
</feature>
<evidence type="ECO:0000256" key="2">
    <source>
        <dbReference type="ARBA" id="ARBA00023143"/>
    </source>
</evidence>
<evidence type="ECO:0000259" key="5">
    <source>
        <dbReference type="Pfam" id="PF00700"/>
    </source>
</evidence>
<dbReference type="GO" id="GO:0009288">
    <property type="term" value="C:bacterial-type flagellum"/>
    <property type="evidence" value="ECO:0007669"/>
    <property type="project" value="UniProtKB-SubCell"/>
</dbReference>
<evidence type="ECO:0000256" key="3">
    <source>
        <dbReference type="RuleBase" id="RU362073"/>
    </source>
</evidence>
<name>A0A9W6IKQ4_9PROT</name>
<organism evidence="6 7">
    <name type="scientific">Maricaulis virginensis</name>
    <dbReference type="NCBI Taxonomy" id="144022"/>
    <lineage>
        <taxon>Bacteria</taxon>
        <taxon>Pseudomonadati</taxon>
        <taxon>Pseudomonadota</taxon>
        <taxon>Alphaproteobacteria</taxon>
        <taxon>Maricaulales</taxon>
        <taxon>Maricaulaceae</taxon>
        <taxon>Maricaulis</taxon>
    </lineage>
</organism>
<gene>
    <name evidence="6" type="primary">flgL</name>
    <name evidence="6" type="ORF">GCM10017621_07970</name>
</gene>
<dbReference type="SUPFAM" id="SSF64518">
    <property type="entry name" value="Phase 1 flagellin"/>
    <property type="match status" value="1"/>
</dbReference>
<dbReference type="PANTHER" id="PTHR42792">
    <property type="entry name" value="FLAGELLIN"/>
    <property type="match status" value="1"/>
</dbReference>
<sequence length="304" mass="33153">MTRISTYAANQSALMDLMKAQKQMFEAQQQLTTGKLVHDLKGVGYQAEMLSAARAAETQAKSYEEAATRTETRLAAQDTALEHIADAANSLRLAITTKEGDYIMQQTREAFYEVTNALNTQHAGTYLFSGTRTDVPSVGISDLSDLVPMASADEAFQNNDRKPQVQLDQNYSIEVGMLASDVGGDVMASFKRIADFDAGPNGPFASPLSAAQEAFLQTEIQNVVSALDNLHARVGENGTRQAHVENLKTNHVERQDFITLMISDIEDADMAEAATRFQQAQTAVQVSAATFSSLNQVSLLNYLR</sequence>
<dbReference type="AlphaFoldDB" id="A0A9W6IKQ4"/>
<dbReference type="InterPro" id="IPR046358">
    <property type="entry name" value="Flagellin_C"/>
</dbReference>
<dbReference type="PANTHER" id="PTHR42792:SF1">
    <property type="entry name" value="FLAGELLAR HOOK-ASSOCIATED PROTEIN 3"/>
    <property type="match status" value="1"/>
</dbReference>
<keyword evidence="7" id="KW-1185">Reference proteome</keyword>
<dbReference type="InterPro" id="IPR001029">
    <property type="entry name" value="Flagellin_N"/>
</dbReference>
<keyword evidence="2 3" id="KW-0975">Bacterial flagellum</keyword>
<dbReference type="Pfam" id="PF00669">
    <property type="entry name" value="Flagellin_N"/>
    <property type="match status" value="1"/>
</dbReference>
<dbReference type="Gene3D" id="1.20.1330.10">
    <property type="entry name" value="f41 fragment of flagellin, N-terminal domain"/>
    <property type="match status" value="1"/>
</dbReference>
<dbReference type="Proteomes" id="UP001143486">
    <property type="component" value="Unassembled WGS sequence"/>
</dbReference>
<reference evidence="6" key="1">
    <citation type="journal article" date="2014" name="Int. J. Syst. Evol. Microbiol.">
        <title>Complete genome sequence of Corynebacterium casei LMG S-19264T (=DSM 44701T), isolated from a smear-ripened cheese.</title>
        <authorList>
            <consortium name="US DOE Joint Genome Institute (JGI-PGF)"/>
            <person name="Walter F."/>
            <person name="Albersmeier A."/>
            <person name="Kalinowski J."/>
            <person name="Ruckert C."/>
        </authorList>
    </citation>
    <scope>NUCLEOTIDE SEQUENCE</scope>
    <source>
        <strain evidence="6">VKM B-1513</strain>
    </source>
</reference>
<evidence type="ECO:0000256" key="1">
    <source>
        <dbReference type="ARBA" id="ARBA00005709"/>
    </source>
</evidence>
<accession>A0A9W6IKQ4</accession>
<comment type="similarity">
    <text evidence="1 3">Belongs to the bacterial flagellin family.</text>
</comment>
<feature type="domain" description="Flagellin N-terminal" evidence="4">
    <location>
        <begin position="4"/>
        <end position="133"/>
    </location>
</feature>
<dbReference type="RefSeq" id="WP_271185675.1">
    <property type="nucleotide sequence ID" value="NZ_BSFE01000002.1"/>
</dbReference>
<evidence type="ECO:0000313" key="7">
    <source>
        <dbReference type="Proteomes" id="UP001143486"/>
    </source>
</evidence>